<evidence type="ECO:0000313" key="1">
    <source>
        <dbReference type="EMBL" id="MRX73673.1"/>
    </source>
</evidence>
<dbReference type="Pfam" id="PF13692">
    <property type="entry name" value="Glyco_trans_1_4"/>
    <property type="match status" value="1"/>
</dbReference>
<dbReference type="Proteomes" id="UP000448867">
    <property type="component" value="Unassembled WGS sequence"/>
</dbReference>
<dbReference type="SUPFAM" id="SSF53756">
    <property type="entry name" value="UDP-Glycosyltransferase/glycogen phosphorylase"/>
    <property type="match status" value="1"/>
</dbReference>
<sequence length="373" mass="43183">MNHILIYFPYELQQNPKSGSGVRPKRLTEAFRRYGEKQGFEVVVISGQSQQRKKEIEKYLSSYKMEEAAFCYMENSTMPYWLTDKDHLPRALGMDSGFWRKLKKHHVPIGCFYRDVYWQFDDMYVPPFGKKALTPVMRHIYQTELKTYHKYVDIMYLPSLEMNSFVKWSKKYDELPPGMEPVEKTAPAPKGSVPSAVYVGGITDEIGILTMLEGFDEINKDSLTVQLQFICRENEFKKSAKIQAYTDRPWLTIQHLSGQELKKVYKESTIALIPREKNTYHDFAMPVKLFEYLSYSLPIVATNCDAQARFLEENNFGIVSEVDKHQFAKAVLRAVDPDMHFKLVSSIEAGAYEHNSWDARVEKAANDLLGLKG</sequence>
<keyword evidence="1" id="KW-0808">Transferase</keyword>
<dbReference type="RefSeq" id="WP_154309135.1">
    <property type="nucleotide sequence ID" value="NZ_WKKI01000041.1"/>
</dbReference>
<protein>
    <submittedName>
        <fullName evidence="1">Glycosyltransferase</fullName>
    </submittedName>
</protein>
<reference evidence="1 2" key="1">
    <citation type="submission" date="2019-11" db="EMBL/GenBank/DDBJ databases">
        <title>Bacillus lacus genome.</title>
        <authorList>
            <person name="Allen C.J."/>
            <person name="Newman J.D."/>
        </authorList>
    </citation>
    <scope>NUCLEOTIDE SEQUENCE [LARGE SCALE GENOMIC DNA]</scope>
    <source>
        <strain evidence="1 2">KCTC 33946</strain>
    </source>
</reference>
<evidence type="ECO:0000313" key="2">
    <source>
        <dbReference type="Proteomes" id="UP000448867"/>
    </source>
</evidence>
<comment type="caution">
    <text evidence="1">The sequence shown here is derived from an EMBL/GenBank/DDBJ whole genome shotgun (WGS) entry which is preliminary data.</text>
</comment>
<dbReference type="Gene3D" id="3.40.50.2000">
    <property type="entry name" value="Glycogen Phosphorylase B"/>
    <property type="match status" value="1"/>
</dbReference>
<proteinExistence type="predicted"/>
<keyword evidence="2" id="KW-1185">Reference proteome</keyword>
<dbReference type="OrthoDB" id="9801492at2"/>
<dbReference type="GO" id="GO:0016740">
    <property type="term" value="F:transferase activity"/>
    <property type="evidence" value="ECO:0007669"/>
    <property type="project" value="UniProtKB-KW"/>
</dbReference>
<name>A0A7X2M038_9BACI</name>
<dbReference type="AlphaFoldDB" id="A0A7X2M038"/>
<accession>A0A7X2M038</accession>
<gene>
    <name evidence="1" type="ORF">GJU40_16140</name>
</gene>
<organism evidence="1 2">
    <name type="scientific">Metabacillus lacus</name>
    <dbReference type="NCBI Taxonomy" id="1983721"/>
    <lineage>
        <taxon>Bacteria</taxon>
        <taxon>Bacillati</taxon>
        <taxon>Bacillota</taxon>
        <taxon>Bacilli</taxon>
        <taxon>Bacillales</taxon>
        <taxon>Bacillaceae</taxon>
        <taxon>Metabacillus</taxon>
    </lineage>
</organism>
<dbReference type="EMBL" id="WKKI01000041">
    <property type="protein sequence ID" value="MRX73673.1"/>
    <property type="molecule type" value="Genomic_DNA"/>
</dbReference>